<reference evidence="1" key="1">
    <citation type="submission" date="2013-09" db="EMBL/GenBank/DDBJ databases">
        <title>Analysis of type B2 neurotoxin-encoding plasmid in Clostridium botulinum.</title>
        <authorList>
            <person name="Hosomi K."/>
            <person name="Sakaguchi Y."/>
            <person name="Gotoh K."/>
            <person name="Nakamura K."/>
            <person name="Kohda T."/>
            <person name="Mukamoto M."/>
            <person name="Iida T."/>
            <person name="Kozaki S."/>
        </authorList>
    </citation>
    <scope>NUCLEOTIDE SEQUENCE</scope>
    <source>
        <strain evidence="1">111</strain>
        <plasmid evidence="1">pCB111</plasmid>
    </source>
</reference>
<dbReference type="EMBL" id="AB855771">
    <property type="protein sequence ID" value="BAP25592.1"/>
    <property type="molecule type" value="Genomic_DNA"/>
</dbReference>
<keyword evidence="1" id="KW-0614">Plasmid</keyword>
<protein>
    <submittedName>
        <fullName evidence="1">Uncharacterized protein</fullName>
    </submittedName>
</protein>
<name>A0A077K272_CLOBO</name>
<dbReference type="RefSeq" id="WP_032072344.1">
    <property type="nucleotide sequence ID" value="NC_025146.1"/>
</dbReference>
<organism evidence="1">
    <name type="scientific">Clostridium botulinum</name>
    <dbReference type="NCBI Taxonomy" id="1491"/>
    <lineage>
        <taxon>Bacteria</taxon>
        <taxon>Bacillati</taxon>
        <taxon>Bacillota</taxon>
        <taxon>Clostridia</taxon>
        <taxon>Eubacteriales</taxon>
        <taxon>Clostridiaceae</taxon>
        <taxon>Clostridium</taxon>
    </lineage>
</organism>
<sequence length="347" mass="39971">MKIKRSLSIILLFIILIIQTSLVSAASVYDYKNSNKQTPYIDTSHMERVGYWTTEKYWTTEEYTVKEFYKDWIWTETRYPIHISGNKSYKEEAKEKIYSIFSSYNFEAYDVKDVSVIGDGGGQRDQLIYMRLGIQVKKGKSIKKTRRVQKERLVKRYRWEYKTTGFTPNMGSNGSGGSSSGSAHMIINTDAKFPFTRYHLDEQGKETEYTMNISLSPVYIDGVRATIKKWSVNHRLDRFGGHGTHYTSPYYCKLDQNGGTCIFKFDYAGDNPLLTISFIAEAYVSRTYTLDEEKGTKQTIRKLVQIPCKAEIKVPVNGFNATNLHHSEKLTNDLGFKGAETHYNIGF</sequence>
<proteinExistence type="predicted"/>
<accession>A0A077K272</accession>
<geneLocation type="plasmid" evidence="1">
    <name>pCB111</name>
</geneLocation>
<dbReference type="AlphaFoldDB" id="A0A077K272"/>
<evidence type="ECO:0000313" key="1">
    <source>
        <dbReference type="EMBL" id="BAP25592.1"/>
    </source>
</evidence>